<dbReference type="AlphaFoldDB" id="A0A2K1Q3Y3"/>
<dbReference type="Proteomes" id="UP000236220">
    <property type="component" value="Unassembled WGS sequence"/>
</dbReference>
<sequence>MATSVRIDAVPHKIEVMYYHIGNTRYMTFDFKPEPGGEYQCIGNTDNGATLQIKNTKTGEVLIKKEPEGGCWGAWCVN</sequence>
<name>A0A2K1Q3Y3_9GAMM</name>
<reference evidence="1 2" key="1">
    <citation type="submission" date="2017-08" db="EMBL/GenBank/DDBJ databases">
        <title>Lysobacter sylvestris genome.</title>
        <authorList>
            <person name="Zhang D.-C."/>
            <person name="Albuquerque L."/>
            <person name="Franca L."/>
            <person name="Froufe H.J.C."/>
            <person name="Barroso C."/>
            <person name="Egas C."/>
            <person name="Da Costa M."/>
            <person name="Margesin R."/>
        </authorList>
    </citation>
    <scope>NUCLEOTIDE SEQUENCE [LARGE SCALE GENOMIC DNA]</scope>
    <source>
        <strain evidence="1 2">AM20-91</strain>
    </source>
</reference>
<comment type="caution">
    <text evidence="1">The sequence shown here is derived from an EMBL/GenBank/DDBJ whole genome shotgun (WGS) entry which is preliminary data.</text>
</comment>
<dbReference type="EMBL" id="NPZB01000001">
    <property type="protein sequence ID" value="PNS09756.1"/>
    <property type="molecule type" value="Genomic_DNA"/>
</dbReference>
<evidence type="ECO:0000313" key="1">
    <source>
        <dbReference type="EMBL" id="PNS09756.1"/>
    </source>
</evidence>
<protein>
    <submittedName>
        <fullName evidence="1">Uncharacterized protein</fullName>
    </submittedName>
</protein>
<evidence type="ECO:0000313" key="2">
    <source>
        <dbReference type="Proteomes" id="UP000236220"/>
    </source>
</evidence>
<proteinExistence type="predicted"/>
<accession>A0A2K1Q3Y3</accession>
<organism evidence="1 2">
    <name type="scientific">Solilutibacter silvestris</name>
    <dbReference type="NCBI Taxonomy" id="1645665"/>
    <lineage>
        <taxon>Bacteria</taxon>
        <taxon>Pseudomonadati</taxon>
        <taxon>Pseudomonadota</taxon>
        <taxon>Gammaproteobacteria</taxon>
        <taxon>Lysobacterales</taxon>
        <taxon>Lysobacteraceae</taxon>
        <taxon>Solilutibacter</taxon>
    </lineage>
</organism>
<gene>
    <name evidence="1" type="ORF">Lysil_1385</name>
</gene>
<keyword evidence="2" id="KW-1185">Reference proteome</keyword>